<name>A0A852PR88_HAEHA</name>
<proteinExistence type="inferred from homology"/>
<feature type="domain" description="Tail sheath protein subtilisin-like" evidence="2">
    <location>
        <begin position="203"/>
        <end position="359"/>
    </location>
</feature>
<evidence type="ECO:0000313" key="4">
    <source>
        <dbReference type="EMBL" id="NYA26980.1"/>
    </source>
</evidence>
<dbReference type="InterPro" id="IPR007067">
    <property type="entry name" value="Tail_sheath"/>
</dbReference>
<evidence type="ECO:0000313" key="5">
    <source>
        <dbReference type="Proteomes" id="UP000590599"/>
    </source>
</evidence>
<dbReference type="Pfam" id="PF04984">
    <property type="entry name" value="Phage_sheath_1"/>
    <property type="match status" value="1"/>
</dbReference>
<comment type="caution">
    <text evidence="4">The sequence shown here is derived from an EMBL/GenBank/DDBJ whole genome shotgun (WGS) entry which is preliminary data.</text>
</comment>
<organism evidence="4 5">
    <name type="scientific">Haemophilus haemolyticus</name>
    <dbReference type="NCBI Taxonomy" id="726"/>
    <lineage>
        <taxon>Bacteria</taxon>
        <taxon>Pseudomonadati</taxon>
        <taxon>Pseudomonadota</taxon>
        <taxon>Gammaproteobacteria</taxon>
        <taxon>Pasteurellales</taxon>
        <taxon>Pasteurellaceae</taxon>
        <taxon>Haemophilus</taxon>
    </lineage>
</organism>
<dbReference type="AlphaFoldDB" id="A0A852PR88"/>
<comment type="similarity">
    <text evidence="1">Belongs to the myoviridae tail sheath protein family.</text>
</comment>
<dbReference type="InterPro" id="IPR035089">
    <property type="entry name" value="Phage_sheath_subtilisin"/>
</dbReference>
<accession>A0A852PR88</accession>
<reference evidence="4 5" key="1">
    <citation type="submission" date="2020-07" db="EMBL/GenBank/DDBJ databases">
        <title>Genus Haemophilus, Bergeys manual.</title>
        <authorList>
            <person name="Noerskov-Lauritsen N."/>
        </authorList>
    </citation>
    <scope>NUCLEOTIDE SEQUENCE [LARGE SCALE GENOMIC DNA]</scope>
    <source>
        <strain evidence="4 5">CCUG30047</strain>
    </source>
</reference>
<evidence type="ECO:0000259" key="3">
    <source>
        <dbReference type="Pfam" id="PF17482"/>
    </source>
</evidence>
<sequence>MAEMNIDFDNIPTSLRKPGVYTEYNSRNAVSTLPTNEQNVLIVAPMLNATKAFSAPTPIYSDVDAKNTFGAGSWAHLMARIAIQNNALIRLTVIGLKESDSGVAATGTITLTGTASNAGVLKVVIGGLDYAVAIAKSETAANIAARLNAVINAGEYCPVSATVNEGTVTLTAKCKGEIGNEISVNATLSVNDMAVNVSALANGAENADLAAALASVAGQHYHVIISPFADDKNAKALREHLESVASPVEKKPGIGVLGFNGTLASGTTYTEKINANRITVGWYKGAVESNALIAAGYGAVIAGEEDPAKPLNTLEIKGLTPVDATQTPLKTEVNQALFHGLTPITVVNNRVQIMRAITTYTKSPANVDDPAWLDLTTIRTLDYTRKAIEQRIALRFPRAKLSNRTPPKVRSEILDVLYRLEQQEILENVDANKGKLLVVRNGQDPNRLDTAIPADVVNGLHVVANRIDLILWGA</sequence>
<protein>
    <submittedName>
        <fullName evidence="4">Phage tail sheath subtilisin-like domain-containing protein</fullName>
    </submittedName>
</protein>
<gene>
    <name evidence="4" type="ORF">HZI69_03875</name>
</gene>
<dbReference type="RefSeq" id="WP_179227387.1">
    <property type="nucleotide sequence ID" value="NZ_JACBKA010000004.1"/>
</dbReference>
<feature type="domain" description="Tail sheath protein C-terminal" evidence="3">
    <location>
        <begin position="368"/>
        <end position="468"/>
    </location>
</feature>
<evidence type="ECO:0000259" key="2">
    <source>
        <dbReference type="Pfam" id="PF04984"/>
    </source>
</evidence>
<dbReference type="Proteomes" id="UP000590599">
    <property type="component" value="Unassembled WGS sequence"/>
</dbReference>
<dbReference type="EMBL" id="JACBKA010000004">
    <property type="protein sequence ID" value="NYA26980.1"/>
    <property type="molecule type" value="Genomic_DNA"/>
</dbReference>
<dbReference type="PIRSF" id="PIRSF007349">
    <property type="entry name" value="Tsp_L"/>
    <property type="match status" value="1"/>
</dbReference>
<evidence type="ECO:0000256" key="1">
    <source>
        <dbReference type="ARBA" id="ARBA00008005"/>
    </source>
</evidence>
<dbReference type="Pfam" id="PF17482">
    <property type="entry name" value="Phage_sheath_1C"/>
    <property type="match status" value="1"/>
</dbReference>
<dbReference type="InterPro" id="IPR020287">
    <property type="entry name" value="Tail_sheath_C"/>
</dbReference>